<comment type="caution">
    <text evidence="2">The sequence shown here is derived from an EMBL/GenBank/DDBJ whole genome shotgun (WGS) entry which is preliminary data.</text>
</comment>
<evidence type="ECO:0000313" key="2">
    <source>
        <dbReference type="EMBL" id="MQM20025.1"/>
    </source>
</evidence>
<protein>
    <recommendedName>
        <fullName evidence="1">Xrn1 helical domain-containing protein</fullName>
    </recommendedName>
</protein>
<sequence length="182" mass="20533">MLLADFDVDVDGKRFLWQGIVKLPFIEETILLTETRKLETQLNAEEQRRNSIKLEKIFVSRSHDLGKDIWSLYHSHDTETGKQGIGIAIDCNRSGGMNGFLCLAGDKAEGCHFSSPVNGMDDIVDDHVVSAFYQNPANHDHVPRLPENVTIPLDEVITESDIVERKLWHEHEFSSPVPPSRG</sequence>
<evidence type="ECO:0000313" key="3">
    <source>
        <dbReference type="Proteomes" id="UP000652761"/>
    </source>
</evidence>
<accession>A0A843XLV2</accession>
<dbReference type="GO" id="GO:0005634">
    <property type="term" value="C:nucleus"/>
    <property type="evidence" value="ECO:0007669"/>
    <property type="project" value="TreeGrafter"/>
</dbReference>
<gene>
    <name evidence="2" type="ORF">Taro_053040</name>
</gene>
<dbReference type="AlphaFoldDB" id="A0A843XLV2"/>
<name>A0A843XLV2_COLES</name>
<feature type="domain" description="Xrn1 helical" evidence="1">
    <location>
        <begin position="4"/>
        <end position="162"/>
    </location>
</feature>
<dbReference type="Pfam" id="PF17846">
    <property type="entry name" value="XRN_M"/>
    <property type="match status" value="1"/>
</dbReference>
<dbReference type="GO" id="GO:0000956">
    <property type="term" value="P:nuclear-transcribed mRNA catabolic process"/>
    <property type="evidence" value="ECO:0007669"/>
    <property type="project" value="TreeGrafter"/>
</dbReference>
<dbReference type="GO" id="GO:0003723">
    <property type="term" value="F:RNA binding"/>
    <property type="evidence" value="ECO:0007669"/>
    <property type="project" value="TreeGrafter"/>
</dbReference>
<dbReference type="InterPro" id="IPR041412">
    <property type="entry name" value="Xrn1_helical"/>
</dbReference>
<dbReference type="InterPro" id="IPR027073">
    <property type="entry name" value="5_3_exoribonuclease"/>
</dbReference>
<dbReference type="Gene3D" id="1.25.40.1050">
    <property type="match status" value="1"/>
</dbReference>
<dbReference type="PANTHER" id="PTHR12341:SF62">
    <property type="entry name" value="5'-3' EXORIBONUCLEASE 3-LIKE"/>
    <property type="match status" value="1"/>
</dbReference>
<keyword evidence="3" id="KW-1185">Reference proteome</keyword>
<dbReference type="GO" id="GO:0004534">
    <property type="term" value="F:5'-3' RNA exonuclease activity"/>
    <property type="evidence" value="ECO:0007669"/>
    <property type="project" value="TreeGrafter"/>
</dbReference>
<reference evidence="2" key="1">
    <citation type="submission" date="2017-07" db="EMBL/GenBank/DDBJ databases">
        <title>Taro Niue Genome Assembly and Annotation.</title>
        <authorList>
            <person name="Atibalentja N."/>
            <person name="Keating K."/>
            <person name="Fields C.J."/>
        </authorList>
    </citation>
    <scope>NUCLEOTIDE SEQUENCE</scope>
    <source>
        <strain evidence="2">Niue_2</strain>
        <tissue evidence="2">Leaf</tissue>
    </source>
</reference>
<proteinExistence type="predicted"/>
<dbReference type="Proteomes" id="UP000652761">
    <property type="component" value="Unassembled WGS sequence"/>
</dbReference>
<dbReference type="OrthoDB" id="372487at2759"/>
<organism evidence="2 3">
    <name type="scientific">Colocasia esculenta</name>
    <name type="common">Wild taro</name>
    <name type="synonym">Arum esculentum</name>
    <dbReference type="NCBI Taxonomy" id="4460"/>
    <lineage>
        <taxon>Eukaryota</taxon>
        <taxon>Viridiplantae</taxon>
        <taxon>Streptophyta</taxon>
        <taxon>Embryophyta</taxon>
        <taxon>Tracheophyta</taxon>
        <taxon>Spermatophyta</taxon>
        <taxon>Magnoliopsida</taxon>
        <taxon>Liliopsida</taxon>
        <taxon>Araceae</taxon>
        <taxon>Aroideae</taxon>
        <taxon>Colocasieae</taxon>
        <taxon>Colocasia</taxon>
    </lineage>
</organism>
<dbReference type="EMBL" id="NMUH01009404">
    <property type="protein sequence ID" value="MQM20025.1"/>
    <property type="molecule type" value="Genomic_DNA"/>
</dbReference>
<dbReference type="PANTHER" id="PTHR12341">
    <property type="entry name" value="5'-&gt;3' EXORIBONUCLEASE"/>
    <property type="match status" value="1"/>
</dbReference>
<evidence type="ECO:0000259" key="1">
    <source>
        <dbReference type="Pfam" id="PF17846"/>
    </source>
</evidence>